<dbReference type="Gene3D" id="3.40.80.10">
    <property type="entry name" value="Peptidoglycan recognition protein-like"/>
    <property type="match status" value="1"/>
</dbReference>
<dbReference type="GO" id="GO:0008745">
    <property type="term" value="F:N-acetylmuramoyl-L-alanine amidase activity"/>
    <property type="evidence" value="ECO:0007669"/>
    <property type="project" value="UniProtKB-EC"/>
</dbReference>
<dbReference type="GO" id="GO:0009253">
    <property type="term" value="P:peptidoglycan catabolic process"/>
    <property type="evidence" value="ECO:0007669"/>
    <property type="project" value="InterPro"/>
</dbReference>
<dbReference type="PANTHER" id="PTHR30417">
    <property type="entry name" value="N-ACETYLMURAMOYL-L-ALANINE AMIDASE AMID"/>
    <property type="match status" value="1"/>
</dbReference>
<protein>
    <recommendedName>
        <fullName evidence="3">N-acetylmuramoyl-L-alanine amidase</fullName>
        <ecNumber evidence="3">3.5.1.28</ecNumber>
    </recommendedName>
</protein>
<feature type="domain" description="N-acetylmuramoyl-L-alanine amidase" evidence="9">
    <location>
        <begin position="63"/>
        <end position="203"/>
    </location>
</feature>
<evidence type="ECO:0000256" key="5">
    <source>
        <dbReference type="ARBA" id="ARBA00022969"/>
    </source>
</evidence>
<dbReference type="Pfam" id="PF01510">
    <property type="entry name" value="Amidase_2"/>
    <property type="match status" value="1"/>
</dbReference>
<dbReference type="GO" id="GO:0071555">
    <property type="term" value="P:cell wall organization"/>
    <property type="evidence" value="ECO:0007669"/>
    <property type="project" value="UniProtKB-KW"/>
</dbReference>
<evidence type="ECO:0000313" key="11">
    <source>
        <dbReference type="Proteomes" id="UP000593890"/>
    </source>
</evidence>
<gene>
    <name evidence="10" type="ORF">C12CBH8_00490</name>
</gene>
<dbReference type="InterPro" id="IPR051206">
    <property type="entry name" value="NAMLAA_amidase_2"/>
</dbReference>
<dbReference type="InterPro" id="IPR002502">
    <property type="entry name" value="Amidase_domain"/>
</dbReference>
<evidence type="ECO:0000256" key="4">
    <source>
        <dbReference type="ARBA" id="ARBA00022801"/>
    </source>
</evidence>
<sequence>MHITVYFRKGNKIPFITLLCGALILCILVPLLCSRCYFTPSRPDTPQVYGVPLHQMLMEEGSSGRPGTHRAIRYVVIHETANTNTGADAMAHAQLLQSGQNGTTSWHYSVDDHQICQSIPDDEMAYHAGDKRKEGGGNVNGIGIELCVNQDGDFEKTFQNGAKLTAFLLQEYDLGLGAVKQHADFMEKNCPQTIRDEGRWQEFLQLVEHYMEEPY</sequence>
<keyword evidence="11" id="KW-1185">Reference proteome</keyword>
<dbReference type="EC" id="3.5.1.28" evidence="3"/>
<dbReference type="CDD" id="cd06583">
    <property type="entry name" value="PGRP"/>
    <property type="match status" value="1"/>
</dbReference>
<dbReference type="GO" id="GO:0030420">
    <property type="term" value="P:establishment of competence for transformation"/>
    <property type="evidence" value="ECO:0007669"/>
    <property type="project" value="UniProtKB-KW"/>
</dbReference>
<name>A0A7I8CY62_9FIRM</name>
<keyword evidence="8" id="KW-1133">Transmembrane helix</keyword>
<evidence type="ECO:0000256" key="1">
    <source>
        <dbReference type="ARBA" id="ARBA00001561"/>
    </source>
</evidence>
<dbReference type="KEGG" id="sman:C12CBH8_00490"/>
<organism evidence="10 11">
    <name type="scientific">Solibaculum mannosilyticum</name>
    <dbReference type="NCBI Taxonomy" id="2780922"/>
    <lineage>
        <taxon>Bacteria</taxon>
        <taxon>Bacillati</taxon>
        <taxon>Bacillota</taxon>
        <taxon>Clostridia</taxon>
        <taxon>Eubacteriales</taxon>
        <taxon>Oscillospiraceae</taxon>
        <taxon>Solibaculum</taxon>
    </lineage>
</organism>
<dbReference type="AlphaFoldDB" id="A0A7I8CY62"/>
<evidence type="ECO:0000256" key="7">
    <source>
        <dbReference type="ARBA" id="ARBA00023316"/>
    </source>
</evidence>
<dbReference type="EMBL" id="AP023321">
    <property type="protein sequence ID" value="BCI59410.1"/>
    <property type="molecule type" value="Genomic_DNA"/>
</dbReference>
<accession>A0A7I8CY62</accession>
<keyword evidence="6" id="KW-0178">Competence</keyword>
<keyword evidence="5" id="KW-0749">Sporulation</keyword>
<evidence type="ECO:0000256" key="8">
    <source>
        <dbReference type="SAM" id="Phobius"/>
    </source>
</evidence>
<dbReference type="GO" id="GO:0009254">
    <property type="term" value="P:peptidoglycan turnover"/>
    <property type="evidence" value="ECO:0007669"/>
    <property type="project" value="TreeGrafter"/>
</dbReference>
<dbReference type="SUPFAM" id="SSF55846">
    <property type="entry name" value="N-acetylmuramoyl-L-alanine amidase-like"/>
    <property type="match status" value="1"/>
</dbReference>
<reference evidence="11" key="1">
    <citation type="submission" date="2020-07" db="EMBL/GenBank/DDBJ databases">
        <title>Complete genome sequencing of Clostridia bacterium strain 12CBH8.</title>
        <authorList>
            <person name="Sakamoto M."/>
            <person name="Murakami T."/>
            <person name="Mori H."/>
        </authorList>
    </citation>
    <scope>NUCLEOTIDE SEQUENCE [LARGE SCALE GENOMIC DNA]</scope>
    <source>
        <strain evidence="11">12CBH8</strain>
    </source>
</reference>
<evidence type="ECO:0000313" key="10">
    <source>
        <dbReference type="EMBL" id="BCI59410.1"/>
    </source>
</evidence>
<dbReference type="SMART" id="SM00644">
    <property type="entry name" value="Ami_2"/>
    <property type="match status" value="1"/>
</dbReference>
<dbReference type="InterPro" id="IPR036505">
    <property type="entry name" value="Amidase/PGRP_sf"/>
</dbReference>
<comment type="similarity">
    <text evidence="2">Belongs to the N-acetylmuramoyl-L-alanine amidase 2 family.</text>
</comment>
<evidence type="ECO:0000259" key="9">
    <source>
        <dbReference type="SMART" id="SM00644"/>
    </source>
</evidence>
<evidence type="ECO:0000256" key="6">
    <source>
        <dbReference type="ARBA" id="ARBA00023287"/>
    </source>
</evidence>
<dbReference type="RefSeq" id="WP_215533320.1">
    <property type="nucleotide sequence ID" value="NZ_AP023321.1"/>
</dbReference>
<dbReference type="PANTHER" id="PTHR30417:SF11">
    <property type="entry name" value="N-ACETYLMURAMOYL-L-ALANINE AMIDASE XLYA"/>
    <property type="match status" value="1"/>
</dbReference>
<dbReference type="Proteomes" id="UP000593890">
    <property type="component" value="Chromosome"/>
</dbReference>
<keyword evidence="8" id="KW-0812">Transmembrane</keyword>
<evidence type="ECO:0000256" key="2">
    <source>
        <dbReference type="ARBA" id="ARBA00007553"/>
    </source>
</evidence>
<dbReference type="GO" id="GO:0030435">
    <property type="term" value="P:sporulation resulting in formation of a cellular spore"/>
    <property type="evidence" value="ECO:0007669"/>
    <property type="project" value="UniProtKB-KW"/>
</dbReference>
<feature type="transmembrane region" description="Helical" evidence="8">
    <location>
        <begin position="12"/>
        <end position="32"/>
    </location>
</feature>
<comment type="catalytic activity">
    <reaction evidence="1">
        <text>Hydrolyzes the link between N-acetylmuramoyl residues and L-amino acid residues in certain cell-wall glycopeptides.</text>
        <dbReference type="EC" id="3.5.1.28"/>
    </reaction>
</comment>
<proteinExistence type="inferred from homology"/>
<keyword evidence="7" id="KW-0961">Cell wall biogenesis/degradation</keyword>
<evidence type="ECO:0000256" key="3">
    <source>
        <dbReference type="ARBA" id="ARBA00011901"/>
    </source>
</evidence>
<keyword evidence="8" id="KW-0472">Membrane</keyword>
<keyword evidence="4" id="KW-0378">Hydrolase</keyword>